<dbReference type="RefSeq" id="WP_004404207.1">
    <property type="nucleotide sequence ID" value="NZ_KB731305.1"/>
</dbReference>
<keyword evidence="1" id="KW-0812">Transmembrane</keyword>
<dbReference type="AlphaFoldDB" id="M8DDL6"/>
<feature type="transmembrane region" description="Helical" evidence="1">
    <location>
        <begin position="64"/>
        <end position="96"/>
    </location>
</feature>
<evidence type="ECO:0000313" key="3">
    <source>
        <dbReference type="Proteomes" id="UP000013242"/>
    </source>
</evidence>
<dbReference type="PATRIC" id="fig|1198630.3.peg.2361"/>
<evidence type="ECO:0000256" key="1">
    <source>
        <dbReference type="SAM" id="Phobius"/>
    </source>
</evidence>
<dbReference type="Proteomes" id="UP000013242">
    <property type="component" value="Unassembled WGS sequence"/>
</dbReference>
<dbReference type="HOGENOM" id="CLU_1969508_0_0_9"/>
<feature type="transmembrane region" description="Helical" evidence="1">
    <location>
        <begin position="32"/>
        <end position="52"/>
    </location>
</feature>
<evidence type="ECO:0000313" key="2">
    <source>
        <dbReference type="EMBL" id="EMT38132.1"/>
    </source>
</evidence>
<sequence length="127" mass="13504">MFRNAYIIGLIGSIVGLLFSAFLTTSLMGDTLIAGVLSLLGFIASLIAVLNIPKAPRTIGKLLIVFGIISGLLSPNFTAVGLVAGILVGISGVLVLKETKKHNAAEIETNSSLKSLFKYWWEANKKE</sequence>
<organism evidence="2 3">
    <name type="scientific">Thermoanaerobacter thermohydrosulfuricus WC1</name>
    <dbReference type="NCBI Taxonomy" id="1198630"/>
    <lineage>
        <taxon>Bacteria</taxon>
        <taxon>Bacillati</taxon>
        <taxon>Bacillota</taxon>
        <taxon>Clostridia</taxon>
        <taxon>Thermoanaerobacterales</taxon>
        <taxon>Thermoanaerobacteraceae</taxon>
        <taxon>Thermoanaerobacter</taxon>
    </lineage>
</organism>
<comment type="caution">
    <text evidence="2">The sequence shown here is derived from an EMBL/GenBank/DDBJ whole genome shotgun (WGS) entry which is preliminary data.</text>
</comment>
<keyword evidence="1" id="KW-0472">Membrane</keyword>
<keyword evidence="3" id="KW-1185">Reference proteome</keyword>
<name>M8DDL6_THETY</name>
<feature type="transmembrane region" description="Helical" evidence="1">
    <location>
        <begin position="6"/>
        <end position="25"/>
    </location>
</feature>
<protein>
    <submittedName>
        <fullName evidence="2">Uncharacterized protein</fullName>
    </submittedName>
</protein>
<gene>
    <name evidence="2" type="ORF">TthWC1_2362</name>
</gene>
<proteinExistence type="predicted"/>
<dbReference type="EMBL" id="AMYG01000057">
    <property type="protein sequence ID" value="EMT38132.1"/>
    <property type="molecule type" value="Genomic_DNA"/>
</dbReference>
<keyword evidence="1" id="KW-1133">Transmembrane helix</keyword>
<reference evidence="2 3" key="1">
    <citation type="journal article" date="2013" name="PLoS ONE">
        <title>Genomic Evaluation of Thermoanaerobacter spp. for the Construction of Designer Co-Cultures to Improve Lignocellulosic Biofuel Production.</title>
        <authorList>
            <person name="Verbeke T.J."/>
            <person name="Zhang X."/>
            <person name="Henrissat B."/>
            <person name="Spicer V."/>
            <person name="Rydzak T."/>
            <person name="Krokhin O.V."/>
            <person name="Fristensky B."/>
            <person name="Levin D.B."/>
            <person name="Sparling R."/>
        </authorList>
    </citation>
    <scope>NUCLEOTIDE SEQUENCE [LARGE SCALE GENOMIC DNA]</scope>
    <source>
        <strain evidence="2 3">WC1</strain>
    </source>
</reference>
<accession>M8DDL6</accession>